<dbReference type="EMBL" id="UYSL01006006">
    <property type="protein sequence ID" value="VDL67338.1"/>
    <property type="molecule type" value="Genomic_DNA"/>
</dbReference>
<gene>
    <name evidence="1" type="ORF">NBR_LOCUS3749</name>
</gene>
<evidence type="ECO:0000313" key="3">
    <source>
        <dbReference type="WBParaSite" id="NBR_0000374801-mRNA-1"/>
    </source>
</evidence>
<dbReference type="STRING" id="27835.A0A0N4XMJ6"/>
<reference evidence="3" key="1">
    <citation type="submission" date="2017-02" db="UniProtKB">
        <authorList>
            <consortium name="WormBaseParasite"/>
        </authorList>
    </citation>
    <scope>IDENTIFICATION</scope>
</reference>
<proteinExistence type="predicted"/>
<evidence type="ECO:0000313" key="2">
    <source>
        <dbReference type="Proteomes" id="UP000271162"/>
    </source>
</evidence>
<protein>
    <submittedName>
        <fullName evidence="3">Ovule protein</fullName>
    </submittedName>
</protein>
<evidence type="ECO:0000313" key="1">
    <source>
        <dbReference type="EMBL" id="VDL67338.1"/>
    </source>
</evidence>
<keyword evidence="2" id="KW-1185">Reference proteome</keyword>
<sequence>MLLSKMRENAEEMGMNGEMQVHVIEVKPLTNNLPQQSIDDAFGEVNMPRQPFGPWRNEENNFGNRIDLPWQLRPVERFNQWNAPQWGSEPRIPQDNSIFEPIWDAPQEEEPQMRITHHFDKVC</sequence>
<reference evidence="1 2" key="2">
    <citation type="submission" date="2018-11" db="EMBL/GenBank/DDBJ databases">
        <authorList>
            <consortium name="Pathogen Informatics"/>
        </authorList>
    </citation>
    <scope>NUCLEOTIDE SEQUENCE [LARGE SCALE GENOMIC DNA]</scope>
</reference>
<dbReference type="WBParaSite" id="NBR_0000374801-mRNA-1">
    <property type="protein sequence ID" value="NBR_0000374801-mRNA-1"/>
    <property type="gene ID" value="NBR_0000374801"/>
</dbReference>
<accession>A0A0N4XMJ6</accession>
<dbReference type="Proteomes" id="UP000271162">
    <property type="component" value="Unassembled WGS sequence"/>
</dbReference>
<dbReference type="AlphaFoldDB" id="A0A0N4XMJ6"/>
<name>A0A0N4XMJ6_NIPBR</name>
<organism evidence="3">
    <name type="scientific">Nippostrongylus brasiliensis</name>
    <name type="common">Rat hookworm</name>
    <dbReference type="NCBI Taxonomy" id="27835"/>
    <lineage>
        <taxon>Eukaryota</taxon>
        <taxon>Metazoa</taxon>
        <taxon>Ecdysozoa</taxon>
        <taxon>Nematoda</taxon>
        <taxon>Chromadorea</taxon>
        <taxon>Rhabditida</taxon>
        <taxon>Rhabditina</taxon>
        <taxon>Rhabditomorpha</taxon>
        <taxon>Strongyloidea</taxon>
        <taxon>Heligmosomidae</taxon>
        <taxon>Nippostrongylus</taxon>
    </lineage>
</organism>